<accession>A0A024W4V6</accession>
<reference evidence="2 3" key="2">
    <citation type="submission" date="2013-02" db="EMBL/GenBank/DDBJ databases">
        <title>The Genome Sequence of Plasmodium falciparum Tanzania (2000708).</title>
        <authorList>
            <consortium name="The Broad Institute Genome Sequencing Platform"/>
            <consortium name="The Broad Institute Genome Sequencing Center for Infectious Disease"/>
            <person name="Neafsey D."/>
            <person name="Cheeseman I."/>
            <person name="Volkman S."/>
            <person name="Adams J."/>
            <person name="Walker B."/>
            <person name="Young S.K."/>
            <person name="Zeng Q."/>
            <person name="Gargeya S."/>
            <person name="Fitzgerald M."/>
            <person name="Haas B."/>
            <person name="Abouelleil A."/>
            <person name="Alvarado L."/>
            <person name="Arachchi H.M."/>
            <person name="Berlin A.M."/>
            <person name="Chapman S.B."/>
            <person name="Dewar J."/>
            <person name="Goldberg J."/>
            <person name="Griggs A."/>
            <person name="Gujja S."/>
            <person name="Hansen M."/>
            <person name="Howarth C."/>
            <person name="Imamovic A."/>
            <person name="Larimer J."/>
            <person name="McCowan C."/>
            <person name="Murphy C."/>
            <person name="Neiman D."/>
            <person name="Pearson M."/>
            <person name="Priest M."/>
            <person name="Roberts A."/>
            <person name="Saif S."/>
            <person name="Shea T."/>
            <person name="Sisk P."/>
            <person name="Sykes S."/>
            <person name="Wortman J."/>
            <person name="Nusbaum C."/>
            <person name="Birren B."/>
        </authorList>
    </citation>
    <scope>NUCLEOTIDE SEQUENCE [LARGE SCALE GENOMIC DNA]</scope>
    <source>
        <strain evidence="3">Tanzania (2000708)</strain>
    </source>
</reference>
<keyword evidence="1" id="KW-0472">Membrane</keyword>
<gene>
    <name evidence="2" type="ORF">PFTANZ_03721</name>
</gene>
<name>A0A024W4V6_PLAFA</name>
<dbReference type="Proteomes" id="UP000030708">
    <property type="component" value="Unassembled WGS sequence"/>
</dbReference>
<dbReference type="EMBL" id="KI926465">
    <property type="protein sequence ID" value="ETW35593.1"/>
    <property type="molecule type" value="Genomic_DNA"/>
</dbReference>
<keyword evidence="1" id="KW-1133">Transmembrane helix</keyword>
<organism evidence="2 3">
    <name type="scientific">Plasmodium falciparum Tanzania</name>
    <name type="common">2000708</name>
    <dbReference type="NCBI Taxonomy" id="1036725"/>
    <lineage>
        <taxon>Eukaryota</taxon>
        <taxon>Sar</taxon>
        <taxon>Alveolata</taxon>
        <taxon>Apicomplexa</taxon>
        <taxon>Aconoidasida</taxon>
        <taxon>Haemosporida</taxon>
        <taxon>Plasmodiidae</taxon>
        <taxon>Plasmodium</taxon>
        <taxon>Plasmodium (Laverania)</taxon>
    </lineage>
</organism>
<evidence type="ECO:0000313" key="2">
    <source>
        <dbReference type="EMBL" id="ETW35593.1"/>
    </source>
</evidence>
<sequence>MWINNSQITQFFFVLFFIKIKLVEELNIRFLFLFLNIQTIIHDYIILLYNEYLKNMKGYLFYMRKNIKYMKILKLLLYF</sequence>
<reference evidence="2 3" key="1">
    <citation type="submission" date="2013-02" db="EMBL/GenBank/DDBJ databases">
        <title>The Genome Annotation of Plasmodium falciparum Tanzania (2000708).</title>
        <authorList>
            <consortium name="The Broad Institute Genome Sequencing Platform"/>
            <consortium name="The Broad Institute Genome Sequencing Center for Infectious Disease"/>
            <person name="Neafsey D."/>
            <person name="Hoffman S."/>
            <person name="Volkman S."/>
            <person name="Rosenthal P."/>
            <person name="Walker B."/>
            <person name="Young S.K."/>
            <person name="Zeng Q."/>
            <person name="Gargeya S."/>
            <person name="Fitzgerald M."/>
            <person name="Haas B."/>
            <person name="Abouelleil A."/>
            <person name="Allen A.W."/>
            <person name="Alvarado L."/>
            <person name="Arachchi H.M."/>
            <person name="Berlin A.M."/>
            <person name="Chapman S.B."/>
            <person name="Gainer-Dewar J."/>
            <person name="Goldberg J."/>
            <person name="Griggs A."/>
            <person name="Gujja S."/>
            <person name="Hansen M."/>
            <person name="Howarth C."/>
            <person name="Imamovic A."/>
            <person name="Ireland A."/>
            <person name="Larimer J."/>
            <person name="McCowan C."/>
            <person name="Murphy C."/>
            <person name="Pearson M."/>
            <person name="Poon T.W."/>
            <person name="Priest M."/>
            <person name="Roberts A."/>
            <person name="Saif S."/>
            <person name="Shea T."/>
            <person name="Sisk P."/>
            <person name="Sykes S."/>
            <person name="Wortman J."/>
            <person name="Nusbaum C."/>
            <person name="Birren B."/>
        </authorList>
    </citation>
    <scope>NUCLEOTIDE SEQUENCE [LARGE SCALE GENOMIC DNA]</scope>
    <source>
        <strain evidence="3">Tanzania (2000708)</strain>
    </source>
</reference>
<keyword evidence="1" id="KW-0812">Transmembrane</keyword>
<proteinExistence type="predicted"/>
<dbReference type="AlphaFoldDB" id="A0A024W4V6"/>
<evidence type="ECO:0000256" key="1">
    <source>
        <dbReference type="SAM" id="Phobius"/>
    </source>
</evidence>
<protein>
    <submittedName>
        <fullName evidence="2">Uncharacterized protein</fullName>
    </submittedName>
</protein>
<evidence type="ECO:0000313" key="3">
    <source>
        <dbReference type="Proteomes" id="UP000030708"/>
    </source>
</evidence>
<feature type="transmembrane region" description="Helical" evidence="1">
    <location>
        <begin position="30"/>
        <end position="49"/>
    </location>
</feature>